<accession>A0ABR3F3D6</accession>
<reference evidence="2 3" key="1">
    <citation type="submission" date="2024-02" db="EMBL/GenBank/DDBJ databases">
        <title>A draft genome for the cacao thread blight pathogen Marasmius crinis-equi.</title>
        <authorList>
            <person name="Cohen S.P."/>
            <person name="Baruah I.K."/>
            <person name="Amoako-Attah I."/>
            <person name="Bukari Y."/>
            <person name="Meinhardt L.W."/>
            <person name="Bailey B.A."/>
        </authorList>
    </citation>
    <scope>NUCLEOTIDE SEQUENCE [LARGE SCALE GENOMIC DNA]</scope>
    <source>
        <strain evidence="2 3">GH-76</strain>
    </source>
</reference>
<evidence type="ECO:0000313" key="3">
    <source>
        <dbReference type="Proteomes" id="UP001465976"/>
    </source>
</evidence>
<name>A0ABR3F3D6_9AGAR</name>
<dbReference type="Proteomes" id="UP001465976">
    <property type="component" value="Unassembled WGS sequence"/>
</dbReference>
<dbReference type="EMBL" id="JBAHYK010001062">
    <property type="protein sequence ID" value="KAL0569730.1"/>
    <property type="molecule type" value="Genomic_DNA"/>
</dbReference>
<comment type="caution">
    <text evidence="2">The sequence shown here is derived from an EMBL/GenBank/DDBJ whole genome shotgun (WGS) entry which is preliminary data.</text>
</comment>
<gene>
    <name evidence="2" type="ORF">V5O48_012228</name>
</gene>
<feature type="region of interest" description="Disordered" evidence="1">
    <location>
        <begin position="1"/>
        <end position="39"/>
    </location>
</feature>
<proteinExistence type="predicted"/>
<feature type="compositionally biased region" description="Polar residues" evidence="1">
    <location>
        <begin position="1"/>
        <end position="11"/>
    </location>
</feature>
<organism evidence="2 3">
    <name type="scientific">Marasmius crinis-equi</name>
    <dbReference type="NCBI Taxonomy" id="585013"/>
    <lineage>
        <taxon>Eukaryota</taxon>
        <taxon>Fungi</taxon>
        <taxon>Dikarya</taxon>
        <taxon>Basidiomycota</taxon>
        <taxon>Agaricomycotina</taxon>
        <taxon>Agaricomycetes</taxon>
        <taxon>Agaricomycetidae</taxon>
        <taxon>Agaricales</taxon>
        <taxon>Marasmiineae</taxon>
        <taxon>Marasmiaceae</taxon>
        <taxon>Marasmius</taxon>
    </lineage>
</organism>
<evidence type="ECO:0000313" key="2">
    <source>
        <dbReference type="EMBL" id="KAL0569730.1"/>
    </source>
</evidence>
<sequence>MADEGPQSSEDGSAIHSPIYDNDSFTRPEEFSSPGTTQHISPMLSLRQLPKYQALHDSHIRTTHSSMVDRLFNHQQLERQNTHPILD</sequence>
<keyword evidence="3" id="KW-1185">Reference proteome</keyword>
<evidence type="ECO:0000256" key="1">
    <source>
        <dbReference type="SAM" id="MobiDB-lite"/>
    </source>
</evidence>
<protein>
    <submittedName>
        <fullName evidence="2">Uncharacterized protein</fullName>
    </submittedName>
</protein>